<organism evidence="9 10">
    <name type="scientific">Actinacidiphila reveromycinica</name>
    <dbReference type="NCBI Taxonomy" id="659352"/>
    <lineage>
        <taxon>Bacteria</taxon>
        <taxon>Bacillati</taxon>
        <taxon>Actinomycetota</taxon>
        <taxon>Actinomycetes</taxon>
        <taxon>Kitasatosporales</taxon>
        <taxon>Streptomycetaceae</taxon>
        <taxon>Actinacidiphila</taxon>
    </lineage>
</organism>
<evidence type="ECO:0000259" key="8">
    <source>
        <dbReference type="PROSITE" id="PS50928"/>
    </source>
</evidence>
<feature type="transmembrane region" description="Helical" evidence="7">
    <location>
        <begin position="138"/>
        <end position="166"/>
    </location>
</feature>
<name>A0A7U3UZB4_9ACTN</name>
<dbReference type="RefSeq" id="WP_202237361.1">
    <property type="nucleotide sequence ID" value="NZ_AP018365.1"/>
</dbReference>
<feature type="transmembrane region" description="Helical" evidence="7">
    <location>
        <begin position="21"/>
        <end position="49"/>
    </location>
</feature>
<gene>
    <name evidence="9" type="ORF">RVR_8908</name>
</gene>
<dbReference type="GO" id="GO:0005886">
    <property type="term" value="C:plasma membrane"/>
    <property type="evidence" value="ECO:0007669"/>
    <property type="project" value="UniProtKB-SubCell"/>
</dbReference>
<keyword evidence="5 7" id="KW-1133">Transmembrane helix</keyword>
<reference evidence="9 10" key="2">
    <citation type="journal article" date="2011" name="J. Antibiot.">
        <title>Furaquinocins I and J: novel polyketide isoprenoid hybrid compounds from Streptomyces reveromyceticus SN-593.</title>
        <authorList>
            <person name="Panthee S."/>
            <person name="Takahashi S."/>
            <person name="Takagi H."/>
            <person name="Nogawa T."/>
            <person name="Oowada E."/>
            <person name="Uramoto M."/>
            <person name="Osada H."/>
        </authorList>
    </citation>
    <scope>NUCLEOTIDE SEQUENCE [LARGE SCALE GENOMIC DNA]</scope>
    <source>
        <strain evidence="9 10">SN-593</strain>
    </source>
</reference>
<accession>A0A7U3UZB4</accession>
<feature type="domain" description="ABC transmembrane type-1" evidence="8">
    <location>
        <begin position="89"/>
        <end position="278"/>
    </location>
</feature>
<dbReference type="CDD" id="cd06261">
    <property type="entry name" value="TM_PBP2"/>
    <property type="match status" value="1"/>
</dbReference>
<reference evidence="9 10" key="1">
    <citation type="journal article" date="2010" name="J. Bacteriol.">
        <title>Biochemical characterization of a novel indole prenyltransferase from Streptomyces sp. SN-593.</title>
        <authorList>
            <person name="Takahashi S."/>
            <person name="Takagi H."/>
            <person name="Toyoda A."/>
            <person name="Uramoto M."/>
            <person name="Nogawa T."/>
            <person name="Ueki M."/>
            <person name="Sakaki Y."/>
            <person name="Osada H."/>
        </authorList>
    </citation>
    <scope>NUCLEOTIDE SEQUENCE [LARGE SCALE GENOMIC DNA]</scope>
    <source>
        <strain evidence="9 10">SN-593</strain>
    </source>
</reference>
<dbReference type="SUPFAM" id="SSF161098">
    <property type="entry name" value="MetI-like"/>
    <property type="match status" value="1"/>
</dbReference>
<evidence type="ECO:0000256" key="2">
    <source>
        <dbReference type="ARBA" id="ARBA00022448"/>
    </source>
</evidence>
<dbReference type="EMBL" id="AP018365">
    <property type="protein sequence ID" value="BBB01475.1"/>
    <property type="molecule type" value="Genomic_DNA"/>
</dbReference>
<comment type="subcellular location">
    <subcellularLocation>
        <location evidence="1 7">Cell membrane</location>
        <topology evidence="1 7">Multi-pass membrane protein</topology>
    </subcellularLocation>
</comment>
<keyword evidence="4 7" id="KW-0812">Transmembrane</keyword>
<dbReference type="InterPro" id="IPR000515">
    <property type="entry name" value="MetI-like"/>
</dbReference>
<dbReference type="Gene3D" id="1.10.3720.10">
    <property type="entry name" value="MetI-like"/>
    <property type="match status" value="1"/>
</dbReference>
<keyword evidence="10" id="KW-1185">Reference proteome</keyword>
<keyword evidence="3" id="KW-1003">Cell membrane</keyword>
<dbReference type="PANTHER" id="PTHR43386">
    <property type="entry name" value="OLIGOPEPTIDE TRANSPORT SYSTEM PERMEASE PROTEIN APPC"/>
    <property type="match status" value="1"/>
</dbReference>
<evidence type="ECO:0000256" key="7">
    <source>
        <dbReference type="RuleBase" id="RU363032"/>
    </source>
</evidence>
<evidence type="ECO:0000256" key="5">
    <source>
        <dbReference type="ARBA" id="ARBA00022989"/>
    </source>
</evidence>
<evidence type="ECO:0000256" key="3">
    <source>
        <dbReference type="ARBA" id="ARBA00022475"/>
    </source>
</evidence>
<dbReference type="PROSITE" id="PS50928">
    <property type="entry name" value="ABC_TM1"/>
    <property type="match status" value="1"/>
</dbReference>
<dbReference type="AlphaFoldDB" id="A0A7U3UZB4"/>
<evidence type="ECO:0000313" key="10">
    <source>
        <dbReference type="Proteomes" id="UP000595703"/>
    </source>
</evidence>
<dbReference type="Pfam" id="PF00528">
    <property type="entry name" value="BPD_transp_1"/>
    <property type="match status" value="1"/>
</dbReference>
<sequence>MRPLRLPSATRPRTRRFSYRRLFFGNLATGVGTVCGLVVLVFVTVVPLLSPYDPTRLDASNRLLAPSWSHWLGTDDLGRDVLVRLAEGGRLSLVCAVGAVACAAVLGAVVGALCGYLGGVVDAVLMRVADALQGFPQVLLALLVAAGLGRGMAATTAATAVAYWPYFAKITRGLVRQVRGALYVQAAVAQGAGVAYVLRRHLLPQTATALFTQATMAVGEAIVFISGLSLIGLGAQEPTPEWGLIIAQSAGFVLQAWWYPTFAGLALFLAVLSANLLGDALRENLGFGSGAASRRGIRRRTPPPAAVDETL</sequence>
<evidence type="ECO:0000256" key="1">
    <source>
        <dbReference type="ARBA" id="ARBA00004651"/>
    </source>
</evidence>
<dbReference type="InterPro" id="IPR035906">
    <property type="entry name" value="MetI-like_sf"/>
</dbReference>
<feature type="transmembrane region" description="Helical" evidence="7">
    <location>
        <begin position="178"/>
        <end position="198"/>
    </location>
</feature>
<proteinExistence type="inferred from homology"/>
<dbReference type="InterPro" id="IPR050366">
    <property type="entry name" value="BP-dependent_transpt_permease"/>
</dbReference>
<reference evidence="9 10" key="3">
    <citation type="journal article" date="2011" name="Nat. Chem. Biol.">
        <title>Reveromycin A biosynthesis uses RevG and RevJ for stereospecific spiroacetal formation.</title>
        <authorList>
            <person name="Takahashi S."/>
            <person name="Toyoda A."/>
            <person name="Sekiyama Y."/>
            <person name="Takagi H."/>
            <person name="Nogawa T."/>
            <person name="Uramoto M."/>
            <person name="Suzuki R."/>
            <person name="Koshino H."/>
            <person name="Kumano T."/>
            <person name="Panthee S."/>
            <person name="Dairi T."/>
            <person name="Ishikawa J."/>
            <person name="Ikeda H."/>
            <person name="Sakaki Y."/>
            <person name="Osada H."/>
        </authorList>
    </citation>
    <scope>NUCLEOTIDE SEQUENCE [LARGE SCALE GENOMIC DNA]</scope>
    <source>
        <strain evidence="9 10">SN-593</strain>
    </source>
</reference>
<evidence type="ECO:0000256" key="6">
    <source>
        <dbReference type="ARBA" id="ARBA00023136"/>
    </source>
</evidence>
<reference evidence="9 10" key="4">
    <citation type="journal article" date="2020" name="Sci. Rep.">
        <title>beta-carboline chemical signals induce reveromycin production through a LuxR family regulator in Streptomyces sp. SN-593.</title>
        <authorList>
            <person name="Panthee S."/>
            <person name="Kito N."/>
            <person name="Hayashi T."/>
            <person name="Shimizu T."/>
            <person name="Ishikawa J."/>
            <person name="Hamamoto H."/>
            <person name="Osada H."/>
            <person name="Takahashi S."/>
        </authorList>
    </citation>
    <scope>NUCLEOTIDE SEQUENCE [LARGE SCALE GENOMIC DNA]</scope>
    <source>
        <strain evidence="9 10">SN-593</strain>
    </source>
</reference>
<feature type="transmembrane region" description="Helical" evidence="7">
    <location>
        <begin position="210"/>
        <end position="236"/>
    </location>
</feature>
<protein>
    <submittedName>
        <fullName evidence="9">Putative peptide ABC transporter permease</fullName>
    </submittedName>
</protein>
<comment type="similarity">
    <text evidence="7">Belongs to the binding-protein-dependent transport system permease family.</text>
</comment>
<evidence type="ECO:0000256" key="4">
    <source>
        <dbReference type="ARBA" id="ARBA00022692"/>
    </source>
</evidence>
<keyword evidence="2 7" id="KW-0813">Transport</keyword>
<feature type="transmembrane region" description="Helical" evidence="7">
    <location>
        <begin position="256"/>
        <end position="277"/>
    </location>
</feature>
<feature type="transmembrane region" description="Helical" evidence="7">
    <location>
        <begin position="91"/>
        <end position="117"/>
    </location>
</feature>
<evidence type="ECO:0000313" key="9">
    <source>
        <dbReference type="EMBL" id="BBB01475.1"/>
    </source>
</evidence>
<dbReference type="GO" id="GO:0055085">
    <property type="term" value="P:transmembrane transport"/>
    <property type="evidence" value="ECO:0007669"/>
    <property type="project" value="InterPro"/>
</dbReference>
<dbReference type="Proteomes" id="UP000595703">
    <property type="component" value="Chromosome"/>
</dbReference>
<dbReference type="PANTHER" id="PTHR43386:SF1">
    <property type="entry name" value="D,D-DIPEPTIDE TRANSPORT SYSTEM PERMEASE PROTEIN DDPC-RELATED"/>
    <property type="match status" value="1"/>
</dbReference>
<dbReference type="KEGG" id="arev:RVR_8908"/>
<keyword evidence="6 7" id="KW-0472">Membrane</keyword>